<sequence length="612" mass="68405">MFCKCLRSVSIWPSANLPGDPTRGISSSYFASTFLDEVVASGLGPHEPVYTVEKVIRRKGEAVICPRDGRLGAAYVDVVTGPGAGKSEFMLSYSWGYGVGTIADTLTDFFGRDVHRYVWICCLCINQHRVKEAQAAGEVVPFKEFEEAFGKRVAGVSHILAMMSPWQEPLYLKRVWCVFEFSRAMAEKKELTVLMPAEEREAFRSHLFGSGLRELFAGLAALRIQEAKASVPVDKENILRTIDPDSKDFNTSSKVAALNQRVKEKLQAWFVDTAATWLEKKIASDHRIEAAVYSSVAEMLIESVADFQRATRILKAGLEQHGVDGPAAASFYRLHGRIAIRKGTYDTGTEYYVRARDILEKCNETESIQYAQLLVDSFVATGDEVLLLRAKEIFENLEETNREDYARLLKHLGTLYSTNGHDPKEVMDFYQRSRACYKHLKLEQSPGYADLLVNMGRLEVTLDQNHEALQVFREAQNVYEAIGVTASPGYANLLLNIGHLQAQKLDDLDSAVAAFREARDIYMEVKASGIAVAQVNFNLGRALQEKGLRGEATKAYERAMKEYEACGETDQADYEEAMQFCSDGGFPQMKCTIRTVPRSARPPSHIPDGLTR</sequence>
<keyword evidence="2" id="KW-1185">Reference proteome</keyword>
<dbReference type="Pfam" id="PF13181">
    <property type="entry name" value="TPR_8"/>
    <property type="match status" value="1"/>
</dbReference>
<evidence type="ECO:0000313" key="2">
    <source>
        <dbReference type="Proteomes" id="UP001642464"/>
    </source>
</evidence>
<evidence type="ECO:0000313" key="1">
    <source>
        <dbReference type="EMBL" id="CAK9102169.1"/>
    </source>
</evidence>
<dbReference type="SMART" id="SM00028">
    <property type="entry name" value="TPR"/>
    <property type="match status" value="3"/>
</dbReference>
<reference evidence="1 2" key="1">
    <citation type="submission" date="2024-02" db="EMBL/GenBank/DDBJ databases">
        <authorList>
            <person name="Chen Y."/>
            <person name="Shah S."/>
            <person name="Dougan E. K."/>
            <person name="Thang M."/>
            <person name="Chan C."/>
        </authorList>
    </citation>
    <scope>NUCLEOTIDE SEQUENCE [LARGE SCALE GENOMIC DNA]</scope>
</reference>
<accession>A0ABP0RQ57</accession>
<protein>
    <submittedName>
        <fullName evidence="1">Modules 3 and 4</fullName>
    </submittedName>
</protein>
<gene>
    <name evidence="1" type="ORF">SCF082_LOCUS47757</name>
</gene>
<organism evidence="1 2">
    <name type="scientific">Durusdinium trenchii</name>
    <dbReference type="NCBI Taxonomy" id="1381693"/>
    <lineage>
        <taxon>Eukaryota</taxon>
        <taxon>Sar</taxon>
        <taxon>Alveolata</taxon>
        <taxon>Dinophyceae</taxon>
        <taxon>Suessiales</taxon>
        <taxon>Symbiodiniaceae</taxon>
        <taxon>Durusdinium</taxon>
    </lineage>
</organism>
<comment type="caution">
    <text evidence="1">The sequence shown here is derived from an EMBL/GenBank/DDBJ whole genome shotgun (WGS) entry which is preliminary data.</text>
</comment>
<dbReference type="Pfam" id="PF13424">
    <property type="entry name" value="TPR_12"/>
    <property type="match status" value="1"/>
</dbReference>
<dbReference type="Proteomes" id="UP001642464">
    <property type="component" value="Unassembled WGS sequence"/>
</dbReference>
<name>A0ABP0RQ57_9DINO</name>
<dbReference type="Gene3D" id="1.25.40.10">
    <property type="entry name" value="Tetratricopeptide repeat domain"/>
    <property type="match status" value="1"/>
</dbReference>
<dbReference type="InterPro" id="IPR019734">
    <property type="entry name" value="TPR_rpt"/>
</dbReference>
<proteinExistence type="predicted"/>
<dbReference type="SUPFAM" id="SSF48452">
    <property type="entry name" value="TPR-like"/>
    <property type="match status" value="1"/>
</dbReference>
<dbReference type="InterPro" id="IPR011990">
    <property type="entry name" value="TPR-like_helical_dom_sf"/>
</dbReference>
<dbReference type="EMBL" id="CAXAMM010041973">
    <property type="protein sequence ID" value="CAK9102169.1"/>
    <property type="molecule type" value="Genomic_DNA"/>
</dbReference>